<dbReference type="RefSeq" id="WP_020785480.1">
    <property type="nucleotide sequence ID" value="NZ_AP026367.1"/>
</dbReference>
<organism evidence="1 2">
    <name type="scientific">Mycobacterium pseudoshottsii</name>
    <dbReference type="NCBI Taxonomy" id="265949"/>
    <lineage>
        <taxon>Bacteria</taxon>
        <taxon>Bacillati</taxon>
        <taxon>Actinomycetota</taxon>
        <taxon>Actinomycetes</taxon>
        <taxon>Mycobacteriales</taxon>
        <taxon>Mycobacteriaceae</taxon>
        <taxon>Mycobacterium</taxon>
        <taxon>Mycobacterium ulcerans group</taxon>
    </lineage>
</organism>
<dbReference type="Pfam" id="PF13481">
    <property type="entry name" value="AAA_25"/>
    <property type="match status" value="1"/>
</dbReference>
<accession>A0A9N7LXN0</accession>
<gene>
    <name evidence="1" type="ORF">NJB1907Z4_C55360</name>
</gene>
<keyword evidence="2" id="KW-1185">Reference proteome</keyword>
<evidence type="ECO:0000313" key="2">
    <source>
        <dbReference type="Proteomes" id="UP001058626"/>
    </source>
</evidence>
<proteinExistence type="predicted"/>
<evidence type="ECO:0000313" key="1">
    <source>
        <dbReference type="EMBL" id="BDN85321.1"/>
    </source>
</evidence>
<protein>
    <submittedName>
        <fullName evidence="1">Uncharacterized protein</fullName>
    </submittedName>
</protein>
<dbReference type="SUPFAM" id="SSF52540">
    <property type="entry name" value="P-loop containing nucleoside triphosphate hydrolases"/>
    <property type="match status" value="1"/>
</dbReference>
<dbReference type="EMBL" id="AP026367">
    <property type="protein sequence ID" value="BDN85321.1"/>
    <property type="molecule type" value="Genomic_DNA"/>
</dbReference>
<dbReference type="Gene3D" id="3.40.50.300">
    <property type="entry name" value="P-loop containing nucleotide triphosphate hydrolases"/>
    <property type="match status" value="1"/>
</dbReference>
<reference evidence="1" key="1">
    <citation type="submission" date="2022-06" db="EMBL/GenBank/DDBJ databases">
        <title>Complete genome sequence of Mycobacterium pseudoshottsii NJB1907-Z4.</title>
        <authorList>
            <person name="Komine T."/>
            <person name="Fukano H."/>
            <person name="Wada S."/>
        </authorList>
    </citation>
    <scope>NUCLEOTIDE SEQUENCE</scope>
    <source>
        <strain evidence="1">NJB1907-Z4</strain>
    </source>
</reference>
<sequence length="159" mass="16891">MTTYTTMDDCALTPLDWRLLGTAAPKDSLIQGLTDEGESGSLIAQAGAGKSLLMLEVAINLALGRPLVGEPAREPVPVMYVDMENTETELANRLHSMGHEAAALDGAPLFYFSYPDLPPLDTAVGGRKLALAAARHDPSLIILDTISRLVEGKEDSADT</sequence>
<name>A0A9N7LXN0_9MYCO</name>
<dbReference type="InterPro" id="IPR027417">
    <property type="entry name" value="P-loop_NTPase"/>
</dbReference>
<dbReference type="AlphaFoldDB" id="A0A9N7LXN0"/>
<dbReference type="Proteomes" id="UP001058626">
    <property type="component" value="Chromosome"/>
</dbReference>